<protein>
    <submittedName>
        <fullName evidence="2">Glyoxalase</fullName>
    </submittedName>
</protein>
<dbReference type="PANTHER" id="PTHR36110">
    <property type="entry name" value="RING-CLEAVING DIOXYGENASE MHQE-RELATED"/>
    <property type="match status" value="1"/>
</dbReference>
<dbReference type="EMBL" id="AP019791">
    <property type="protein sequence ID" value="BBL78511.1"/>
    <property type="molecule type" value="Genomic_DNA"/>
</dbReference>
<dbReference type="CDD" id="cd08347">
    <property type="entry name" value="PcpA_C_like"/>
    <property type="match status" value="1"/>
</dbReference>
<organism evidence="2 3">
    <name type="scientific">Rubrobacter xylanophilus</name>
    <dbReference type="NCBI Taxonomy" id="49319"/>
    <lineage>
        <taxon>Bacteria</taxon>
        <taxon>Bacillati</taxon>
        <taxon>Actinomycetota</taxon>
        <taxon>Rubrobacteria</taxon>
        <taxon>Rubrobacterales</taxon>
        <taxon>Rubrobacteraceae</taxon>
        <taxon>Rubrobacter</taxon>
    </lineage>
</organism>
<dbReference type="SUPFAM" id="SSF54593">
    <property type="entry name" value="Glyoxalase/Bleomycin resistance protein/Dihydroxybiphenyl dioxygenase"/>
    <property type="match status" value="1"/>
</dbReference>
<dbReference type="InterPro" id="IPR037523">
    <property type="entry name" value="VOC_core"/>
</dbReference>
<dbReference type="OrthoDB" id="5242400at2"/>
<sequence>MELGGIHHVTAVTADAPGNLEFYTRVLGLRLVKKTVNQDDVSAYHLFYADAAGTPGTEMTFFDWRWAPPHEAGAGLVSATAFAVPDRESLEWWVRRLDELGVSRGEVREEEGGRRAVLDFSDPEGQSLRLVYDAAGEAPEVRPWERGPVPAKRFLRGFDSVELSVWRLGPTEAVLTGAMGFRKVGERSGGEGVPRAAAYEVGPGGPGARVVVVERRDLRLHRRVGAGGVHHVAFRVPDEEEHRAWRERLARAGLGVTPVIDRYYFRSVYFREPGGVLFELATDGPGFATDEDPEHLGERLALPPFLEPHREQIERGLRPLPTAGLARSGE</sequence>
<dbReference type="Pfam" id="PF00903">
    <property type="entry name" value="Glyoxalase"/>
    <property type="match status" value="2"/>
</dbReference>
<dbReference type="Gene3D" id="3.10.180.10">
    <property type="entry name" value="2,3-Dihydroxybiphenyl 1,2-Dioxygenase, domain 1"/>
    <property type="match status" value="2"/>
</dbReference>
<evidence type="ECO:0000313" key="3">
    <source>
        <dbReference type="Proteomes" id="UP000318065"/>
    </source>
</evidence>
<dbReference type="InterPro" id="IPR004360">
    <property type="entry name" value="Glyas_Fos-R_dOase_dom"/>
</dbReference>
<dbReference type="PANTHER" id="PTHR36110:SF4">
    <property type="entry name" value="RING-CLEAVING DIOXYGENASE MHQA-RELATED"/>
    <property type="match status" value="1"/>
</dbReference>
<accession>A0A510HEY9</accession>
<dbReference type="AlphaFoldDB" id="A0A510HEY9"/>
<proteinExistence type="predicted"/>
<evidence type="ECO:0000313" key="2">
    <source>
        <dbReference type="EMBL" id="BBL78511.1"/>
    </source>
</evidence>
<dbReference type="Proteomes" id="UP000318065">
    <property type="component" value="Chromosome"/>
</dbReference>
<dbReference type="InterPro" id="IPR029068">
    <property type="entry name" value="Glyas_Bleomycin-R_OHBP_Dase"/>
</dbReference>
<dbReference type="RefSeq" id="WP_143526644.1">
    <property type="nucleotide sequence ID" value="NZ_AP019791.1"/>
</dbReference>
<dbReference type="PROSITE" id="PS51819">
    <property type="entry name" value="VOC"/>
    <property type="match status" value="2"/>
</dbReference>
<name>A0A510HEY9_9ACTN</name>
<feature type="domain" description="VOC" evidence="1">
    <location>
        <begin position="157"/>
        <end position="283"/>
    </location>
</feature>
<dbReference type="InterPro" id="IPR052537">
    <property type="entry name" value="Extradiol_RC_dioxygenase"/>
</dbReference>
<reference evidence="2" key="1">
    <citation type="journal article" date="2019" name="Microbiol. Resour. Announc.">
        <title>Complete Genome Sequence of Rubrobacter xylanophilus Strain AA3-22, Isolated from Arima Onsen in Japan.</title>
        <authorList>
            <person name="Tomariguchi N."/>
            <person name="Miyazaki K."/>
        </authorList>
    </citation>
    <scope>NUCLEOTIDE SEQUENCE [LARGE SCALE GENOMIC DNA]</scope>
    <source>
        <strain evidence="2">AA3-22</strain>
    </source>
</reference>
<evidence type="ECO:0000259" key="1">
    <source>
        <dbReference type="PROSITE" id="PS51819"/>
    </source>
</evidence>
<feature type="domain" description="VOC" evidence="1">
    <location>
        <begin position="5"/>
        <end position="133"/>
    </location>
</feature>
<keyword evidence="3" id="KW-1185">Reference proteome</keyword>
<gene>
    <name evidence="2" type="ORF">RxyAA322_03650</name>
</gene>